<name>A0A427N219_9HYPH</name>
<comment type="caution">
    <text evidence="1">The sequence shown here is derived from an EMBL/GenBank/DDBJ whole genome shotgun (WGS) entry which is preliminary data.</text>
</comment>
<dbReference type="AlphaFoldDB" id="A0A427N219"/>
<organism evidence="1 2">
    <name type="scientific">Rhizobium pisi</name>
    <dbReference type="NCBI Taxonomy" id="574561"/>
    <lineage>
        <taxon>Bacteria</taxon>
        <taxon>Pseudomonadati</taxon>
        <taxon>Pseudomonadota</taxon>
        <taxon>Alphaproteobacteria</taxon>
        <taxon>Hyphomicrobiales</taxon>
        <taxon>Rhizobiaceae</taxon>
        <taxon>Rhizobium/Agrobacterium group</taxon>
        <taxon>Rhizobium</taxon>
    </lineage>
</organism>
<reference evidence="1 2" key="1">
    <citation type="submission" date="2018-11" db="EMBL/GenBank/DDBJ databases">
        <authorList>
            <person name="Huo Y."/>
        </authorList>
    </citation>
    <scope>NUCLEOTIDE SEQUENCE [LARGE SCALE GENOMIC DNA]</scope>
    <source>
        <strain evidence="1 2">DSM 30132</strain>
    </source>
</reference>
<protein>
    <submittedName>
        <fullName evidence="1">Uncharacterized protein</fullName>
    </submittedName>
</protein>
<accession>A0A427N219</accession>
<gene>
    <name evidence="1" type="ORF">EFD55_09605</name>
</gene>
<proteinExistence type="predicted"/>
<sequence length="78" mass="8621">MRVTVRIQWRAGNVIFRAGEARQRMHIRAARLEWTPAFGKNGATTKTYGAEPCTGTGPVMMAKKDACRSERDRAVGGI</sequence>
<evidence type="ECO:0000313" key="1">
    <source>
        <dbReference type="EMBL" id="RSB80880.1"/>
    </source>
</evidence>
<evidence type="ECO:0000313" key="2">
    <source>
        <dbReference type="Proteomes" id="UP000277279"/>
    </source>
</evidence>
<dbReference type="EMBL" id="RJJT01000006">
    <property type="protein sequence ID" value="RSB80880.1"/>
    <property type="molecule type" value="Genomic_DNA"/>
</dbReference>
<dbReference type="Proteomes" id="UP000277279">
    <property type="component" value="Unassembled WGS sequence"/>
</dbReference>